<evidence type="ECO:0000256" key="1">
    <source>
        <dbReference type="ARBA" id="ARBA00004117"/>
    </source>
</evidence>
<gene>
    <name evidence="4" type="primary">fliE</name>
    <name evidence="5" type="ORF">RKE40_26915</name>
</gene>
<comment type="similarity">
    <text evidence="2 4">Belongs to the FliE family.</text>
</comment>
<keyword evidence="5" id="KW-0969">Cilium</keyword>
<dbReference type="Proteomes" id="UP001254257">
    <property type="component" value="Unassembled WGS sequence"/>
</dbReference>
<name>A0ABU3SFG6_9HYPH</name>
<evidence type="ECO:0000313" key="6">
    <source>
        <dbReference type="Proteomes" id="UP001254257"/>
    </source>
</evidence>
<keyword evidence="3 4" id="KW-0975">Bacterial flagellum</keyword>
<accession>A0ABU3SFG6</accession>
<proteinExistence type="inferred from homology"/>
<keyword evidence="6" id="KW-1185">Reference proteome</keyword>
<comment type="caution">
    <text evidence="5">The sequence shown here is derived from an EMBL/GenBank/DDBJ whole genome shotgun (WGS) entry which is preliminary data.</text>
</comment>
<protein>
    <recommendedName>
        <fullName evidence="4">Flagellar hook-basal body complex protein FliE</fullName>
    </recommendedName>
</protein>
<evidence type="ECO:0000256" key="2">
    <source>
        <dbReference type="ARBA" id="ARBA00009272"/>
    </source>
</evidence>
<evidence type="ECO:0000313" key="5">
    <source>
        <dbReference type="EMBL" id="MDU0343535.1"/>
    </source>
</evidence>
<keyword evidence="5" id="KW-0282">Flagellum</keyword>
<dbReference type="PANTHER" id="PTHR34653:SF1">
    <property type="entry name" value="FLAGELLAR HOOK-BASAL BODY COMPLEX PROTEIN FLIE"/>
    <property type="match status" value="1"/>
</dbReference>
<sequence length="110" mass="10891">MTTSSFAAGAYASMQGIGGGGLLKKPASAGLAGGAATGMPDFSSLLGKALDSTTQAARAADVQTASVAAGRSDIVDVVTAVAESEAAIETLVAVRDRVIAAYEEIMRMPV</sequence>
<dbReference type="RefSeq" id="WP_066472357.1">
    <property type="nucleotide sequence ID" value="NZ_JAWDID010000073.1"/>
</dbReference>
<dbReference type="PRINTS" id="PR01006">
    <property type="entry name" value="FLGHOOKFLIE"/>
</dbReference>
<comment type="subcellular location">
    <subcellularLocation>
        <location evidence="1 4">Bacterial flagellum basal body</location>
    </subcellularLocation>
</comment>
<dbReference type="EMBL" id="JAWDID010000073">
    <property type="protein sequence ID" value="MDU0343535.1"/>
    <property type="molecule type" value="Genomic_DNA"/>
</dbReference>
<dbReference type="Pfam" id="PF02049">
    <property type="entry name" value="FliE"/>
    <property type="match status" value="1"/>
</dbReference>
<dbReference type="InterPro" id="IPR001624">
    <property type="entry name" value="FliE"/>
</dbReference>
<organism evidence="5 6">
    <name type="scientific">Bosea rubneri</name>
    <dbReference type="NCBI Taxonomy" id="3075434"/>
    <lineage>
        <taxon>Bacteria</taxon>
        <taxon>Pseudomonadati</taxon>
        <taxon>Pseudomonadota</taxon>
        <taxon>Alphaproteobacteria</taxon>
        <taxon>Hyphomicrobiales</taxon>
        <taxon>Boseaceae</taxon>
        <taxon>Bosea</taxon>
    </lineage>
</organism>
<dbReference type="HAMAP" id="MF_00724">
    <property type="entry name" value="FliE"/>
    <property type="match status" value="1"/>
</dbReference>
<evidence type="ECO:0000256" key="4">
    <source>
        <dbReference type="HAMAP-Rule" id="MF_00724"/>
    </source>
</evidence>
<keyword evidence="5" id="KW-0966">Cell projection</keyword>
<dbReference type="PANTHER" id="PTHR34653">
    <property type="match status" value="1"/>
</dbReference>
<reference evidence="5 6" key="1">
    <citation type="submission" date="2023-09" db="EMBL/GenBank/DDBJ databases">
        <title>Whole genome shotgun sequencing (WGS) of Bosea sp. ZW T0_25, isolated from stored onions (Allium cepa).</title>
        <authorList>
            <person name="Stoll D.A."/>
            <person name="Huch M."/>
        </authorList>
    </citation>
    <scope>NUCLEOTIDE SEQUENCE [LARGE SCALE GENOMIC DNA]</scope>
    <source>
        <strain evidence="5 6">ZW T0_25</strain>
    </source>
</reference>
<evidence type="ECO:0000256" key="3">
    <source>
        <dbReference type="ARBA" id="ARBA00023143"/>
    </source>
</evidence>